<dbReference type="SUPFAM" id="SSF63848">
    <property type="entry name" value="Cell-division inhibitor MinC, C-terminal domain"/>
    <property type="match status" value="1"/>
</dbReference>
<proteinExistence type="predicted"/>
<reference evidence="3 4" key="1">
    <citation type="submission" date="2023-08" db="EMBL/GenBank/DDBJ databases">
        <title>Genome sequence of Thermaerobacter compostii strain Ins1, a spore-forming filamentous bacterium isolated from a deep geothermal reservoir.</title>
        <authorList>
            <person name="Bregnard D."/>
            <person name="Gonzalez D."/>
            <person name="Junier P."/>
        </authorList>
    </citation>
    <scope>NUCLEOTIDE SEQUENCE [LARGE SCALE GENOMIC DNA]</scope>
    <source>
        <strain evidence="3 4">Ins1</strain>
    </source>
</reference>
<organism evidence="3 4">
    <name type="scientific">Thermaerobacter composti</name>
    <dbReference type="NCBI Taxonomy" id="554949"/>
    <lineage>
        <taxon>Bacteria</taxon>
        <taxon>Bacillati</taxon>
        <taxon>Bacillota</taxon>
        <taxon>Clostridia</taxon>
        <taxon>Eubacteriales</taxon>
        <taxon>Clostridiales Family XVII. Incertae Sedis</taxon>
        <taxon>Thermaerobacter</taxon>
    </lineage>
</organism>
<accession>A0ABZ0QRX4</accession>
<sequence length="634" mass="69215">MVVRVRFPGESLPEKSVLGTPSSADHQGRQGNASHQYPSTTDSRSSDLTTERPTLARVRNGVIDIFPGSPSQPAILRPRTGVVLRVNGKLATGPTAVTESDRVEVTFTTRDRPEDEVKRIEIRVSDDGMCAELVVSLQRFTTLRETPPGPVIDLEPETVLRPPPGLTVDELFAALRSEGVVYGVDRNALEQIVREGTRVPRIVARGTPPEHGRDGRFRPVVPVESRRTRDTGVERQDPRDRYQVVSVREGTTVGYIEPPTNGRPGRDVRGRELAPRAGRPVRVICGDGVIRNPTPDGQEELRAIRSGRPVFQRVGRNTWRVDVVPLLVQEGDVNVETGHIRFKGDVVVTGNVREGMKVVATGRVHVHGYADRAYLQADGDIRVDGGVVQSRVVAGARVWLYNDLRAVLSPLRKGVAKILEAMRVVERAASFQREDIARFGPGRLVRLLIEMKFGDVPDKARAVHGRLVEYEGELDPEIEKLRRPIEALATGLIGDRFDIKGLYKALEEAEEFLGWFDQAAAGKAVIGYAHNATVYSGGLVIVGAEGTYHARIVARDRVVVQGAVVGGSVEAVRSVTVLEAGSPALPSTVLAVGPGGTIQAGYAYENVWLSIGGVQRRVRNASKNLRVTASSFRR</sequence>
<feature type="domain" description="Flagellar Assembly Protein A N-terminal region" evidence="2">
    <location>
        <begin position="120"/>
        <end position="312"/>
    </location>
</feature>
<feature type="compositionally biased region" description="Low complexity" evidence="1">
    <location>
        <begin position="39"/>
        <end position="48"/>
    </location>
</feature>
<evidence type="ECO:0000256" key="1">
    <source>
        <dbReference type="SAM" id="MobiDB-lite"/>
    </source>
</evidence>
<dbReference type="Pfam" id="PF20250">
    <property type="entry name" value="FapA_N"/>
    <property type="match status" value="1"/>
</dbReference>
<gene>
    <name evidence="3" type="ORF">Q5761_00325</name>
</gene>
<name>A0ABZ0QRX4_9FIRM</name>
<dbReference type="InterPro" id="IPR046866">
    <property type="entry name" value="FapA_N"/>
</dbReference>
<feature type="compositionally biased region" description="Polar residues" evidence="1">
    <location>
        <begin position="19"/>
        <end position="38"/>
    </location>
</feature>
<dbReference type="Pfam" id="PF03961">
    <property type="entry name" value="FapA"/>
    <property type="match status" value="1"/>
</dbReference>
<evidence type="ECO:0000259" key="2">
    <source>
        <dbReference type="Pfam" id="PF20250"/>
    </source>
</evidence>
<dbReference type="EMBL" id="CP132508">
    <property type="protein sequence ID" value="WPD20206.1"/>
    <property type="molecule type" value="Genomic_DNA"/>
</dbReference>
<dbReference type="InterPro" id="IPR036145">
    <property type="entry name" value="MinC_C_sf"/>
</dbReference>
<dbReference type="PANTHER" id="PTHR38032">
    <property type="entry name" value="POLYMERASE-RELATED"/>
    <property type="match status" value="1"/>
</dbReference>
<dbReference type="RefSeq" id="WP_413084586.1">
    <property type="nucleotide sequence ID" value="NZ_CP132508.1"/>
</dbReference>
<feature type="region of interest" description="Disordered" evidence="1">
    <location>
        <begin position="1"/>
        <end position="53"/>
    </location>
</feature>
<protein>
    <submittedName>
        <fullName evidence="3">FapA family protein</fullName>
    </submittedName>
</protein>
<dbReference type="PANTHER" id="PTHR38032:SF1">
    <property type="entry name" value="RNA-BINDING PROTEIN KHPB N-TERMINAL DOMAIN-CONTAINING PROTEIN"/>
    <property type="match status" value="1"/>
</dbReference>
<evidence type="ECO:0000313" key="4">
    <source>
        <dbReference type="Proteomes" id="UP001304683"/>
    </source>
</evidence>
<evidence type="ECO:0000313" key="3">
    <source>
        <dbReference type="EMBL" id="WPD20206.1"/>
    </source>
</evidence>
<keyword evidence="4" id="KW-1185">Reference proteome</keyword>
<dbReference type="InterPro" id="IPR046865">
    <property type="entry name" value="FapA_b_solenoid"/>
</dbReference>
<dbReference type="Proteomes" id="UP001304683">
    <property type="component" value="Chromosome"/>
</dbReference>
<dbReference type="InterPro" id="IPR005646">
    <property type="entry name" value="FapA"/>
</dbReference>